<dbReference type="PROSITE" id="PS50977">
    <property type="entry name" value="HTH_TETR_2"/>
    <property type="match status" value="1"/>
</dbReference>
<evidence type="ECO:0000256" key="1">
    <source>
        <dbReference type="ARBA" id="ARBA00023125"/>
    </source>
</evidence>
<feature type="domain" description="HTH tetR-type" evidence="3">
    <location>
        <begin position="11"/>
        <end position="71"/>
    </location>
</feature>
<evidence type="ECO:0000313" key="4">
    <source>
        <dbReference type="EMBL" id="GCD20142.1"/>
    </source>
</evidence>
<evidence type="ECO:0000259" key="3">
    <source>
        <dbReference type="PROSITE" id="PS50977"/>
    </source>
</evidence>
<keyword evidence="1 2" id="KW-0238">DNA-binding</keyword>
<dbReference type="SUPFAM" id="SSF46689">
    <property type="entry name" value="Homeodomain-like"/>
    <property type="match status" value="1"/>
</dbReference>
<evidence type="ECO:0000256" key="2">
    <source>
        <dbReference type="PROSITE-ProRule" id="PRU00335"/>
    </source>
</evidence>
<gene>
    <name evidence="4" type="ORF">CTKZ_17040</name>
</gene>
<proteinExistence type="predicted"/>
<dbReference type="InterPro" id="IPR001647">
    <property type="entry name" value="HTH_TetR"/>
</dbReference>
<dbReference type="GO" id="GO:0003677">
    <property type="term" value="F:DNA binding"/>
    <property type="evidence" value="ECO:0007669"/>
    <property type="project" value="UniProtKB-UniRule"/>
</dbReference>
<organism evidence="4 5">
    <name type="scientific">Cellulomonas algicola</name>
    <dbReference type="NCBI Taxonomy" id="2071633"/>
    <lineage>
        <taxon>Bacteria</taxon>
        <taxon>Bacillati</taxon>
        <taxon>Actinomycetota</taxon>
        <taxon>Actinomycetes</taxon>
        <taxon>Micrococcales</taxon>
        <taxon>Cellulomonadaceae</taxon>
        <taxon>Cellulomonas</taxon>
    </lineage>
</organism>
<dbReference type="EMBL" id="BHYL01000123">
    <property type="protein sequence ID" value="GCD20142.1"/>
    <property type="molecule type" value="Genomic_DNA"/>
</dbReference>
<dbReference type="Pfam" id="PF00440">
    <property type="entry name" value="TetR_N"/>
    <property type="match status" value="1"/>
</dbReference>
<name>A0A401UZQ9_9CELL</name>
<dbReference type="InterPro" id="IPR009057">
    <property type="entry name" value="Homeodomain-like_sf"/>
</dbReference>
<evidence type="ECO:0000313" key="5">
    <source>
        <dbReference type="Proteomes" id="UP000288246"/>
    </source>
</evidence>
<dbReference type="AlphaFoldDB" id="A0A401UZQ9"/>
<accession>A0A401UZQ9</accession>
<dbReference type="Pfam" id="PF17940">
    <property type="entry name" value="TetR_C_31"/>
    <property type="match status" value="1"/>
</dbReference>
<dbReference type="Proteomes" id="UP000288246">
    <property type="component" value="Unassembled WGS sequence"/>
</dbReference>
<comment type="caution">
    <text evidence="4">The sequence shown here is derived from an EMBL/GenBank/DDBJ whole genome shotgun (WGS) entry which is preliminary data.</text>
</comment>
<feature type="DNA-binding region" description="H-T-H motif" evidence="2">
    <location>
        <begin position="34"/>
        <end position="53"/>
    </location>
</feature>
<dbReference type="InterPro" id="IPR041583">
    <property type="entry name" value="TetR_C_31"/>
</dbReference>
<dbReference type="OrthoDB" id="7506349at2"/>
<reference evidence="4 5" key="1">
    <citation type="submission" date="2018-11" db="EMBL/GenBank/DDBJ databases">
        <title>Draft genome sequence of Cellulomonas takizawaensis strain TKZ-21.</title>
        <authorList>
            <person name="Yamamura H."/>
            <person name="Hayashi T."/>
            <person name="Hamada M."/>
            <person name="Serisawa Y."/>
            <person name="Matsuyama K."/>
            <person name="Nakagawa Y."/>
            <person name="Otoguro M."/>
            <person name="Yanagida F."/>
            <person name="Hayakawa M."/>
        </authorList>
    </citation>
    <scope>NUCLEOTIDE SEQUENCE [LARGE SCALE GENOMIC DNA]</scope>
    <source>
        <strain evidence="4 5">TKZ-21</strain>
    </source>
</reference>
<keyword evidence="5" id="KW-1185">Reference proteome</keyword>
<protein>
    <submittedName>
        <fullName evidence="4">TetR family transcriptional regulator</fullName>
    </submittedName>
</protein>
<sequence length="222" mass="23106">MPGDVVSQQRPPRFAVLTDAAIQVVAGAGMRGLTHRAVDAQAGVPTGTTSVHFRTRRALVEAVVQRLADLDQAELADQGLRFVGSGGESADLAGALQPDHVDAFAAQVAVVLDAWLSTGRTRTLVRYACLLEATHHPELRTVLAHGVGFRVQARELLARAGMPDAERRGDALVAFLDGLVFDRLIGAGSLSGPPPGTPESVADLRTAVGLAVRAVTAEPGAS</sequence>
<dbReference type="Gene3D" id="1.10.357.10">
    <property type="entry name" value="Tetracycline Repressor, domain 2"/>
    <property type="match status" value="1"/>
</dbReference>